<gene>
    <name evidence="1" type="ORF">F8566_08415</name>
</gene>
<dbReference type="EMBL" id="WBMT01000003">
    <property type="protein sequence ID" value="KAB2351127.1"/>
    <property type="molecule type" value="Genomic_DNA"/>
</dbReference>
<dbReference type="Proteomes" id="UP000468735">
    <property type="component" value="Unassembled WGS sequence"/>
</dbReference>
<dbReference type="Pfam" id="PF03243">
    <property type="entry name" value="MerB"/>
    <property type="match status" value="1"/>
</dbReference>
<evidence type="ECO:0000313" key="1">
    <source>
        <dbReference type="EMBL" id="KAB2351127.1"/>
    </source>
</evidence>
<dbReference type="InterPro" id="IPR053717">
    <property type="entry name" value="MerB_lyase_sf"/>
</dbReference>
<proteinExistence type="predicted"/>
<dbReference type="InterPro" id="IPR004927">
    <property type="entry name" value="MerB"/>
</dbReference>
<sequence length="230" mass="25712">MDNEDLRLAVYRGFAETGRAPELPELAERFGVRPETVRGGLRVLAELRHVVLDDEDRVVMAHPFSSIPLGFAVMGTSTLWWGGCAWDSFALAHLLLDEPDVLVSTRCPGCDRAHAWVVRREAPPAGEQVAHFLVPVTRMWDDVVHTCGHQRLFCGERCVDDWLERSGNERGYVMDLATLWRLARGWYAGRLDRGYTRREPATAAAYLRDAGLRGSFWGLPSDPPDAPGAD</sequence>
<evidence type="ECO:0000313" key="2">
    <source>
        <dbReference type="Proteomes" id="UP000468735"/>
    </source>
</evidence>
<accession>A0A6H9Z0P0</accession>
<evidence type="ECO:0008006" key="3">
    <source>
        <dbReference type="Google" id="ProtNLM"/>
    </source>
</evidence>
<reference evidence="1 2" key="1">
    <citation type="submission" date="2019-09" db="EMBL/GenBank/DDBJ databases">
        <title>Actinomadura physcomitrii sp. nov., a novel actinomycete isolated from moss [Physcomitrium sphaericum (Ludw) Fuernr].</title>
        <authorList>
            <person name="Zhuang X."/>
            <person name="Liu C."/>
        </authorList>
    </citation>
    <scope>NUCLEOTIDE SEQUENCE [LARGE SCALE GENOMIC DNA]</scope>
    <source>
        <strain evidence="1 2">HMC1</strain>
    </source>
</reference>
<comment type="caution">
    <text evidence="1">The sequence shown here is derived from an EMBL/GenBank/DDBJ whole genome shotgun (WGS) entry which is preliminary data.</text>
</comment>
<dbReference type="AlphaFoldDB" id="A0A6H9Z0P0"/>
<dbReference type="GO" id="GO:0018836">
    <property type="term" value="F:alkylmercury lyase activity"/>
    <property type="evidence" value="ECO:0007669"/>
    <property type="project" value="InterPro"/>
</dbReference>
<organism evidence="1 2">
    <name type="scientific">Actinomadura rudentiformis</name>
    <dbReference type="NCBI Taxonomy" id="359158"/>
    <lineage>
        <taxon>Bacteria</taxon>
        <taxon>Bacillati</taxon>
        <taxon>Actinomycetota</taxon>
        <taxon>Actinomycetes</taxon>
        <taxon>Streptosporangiales</taxon>
        <taxon>Thermomonosporaceae</taxon>
        <taxon>Actinomadura</taxon>
    </lineage>
</organism>
<dbReference type="Gene3D" id="3.30.450.410">
    <property type="match status" value="1"/>
</dbReference>
<name>A0A6H9Z0P0_9ACTN</name>
<keyword evidence="2" id="KW-1185">Reference proteome</keyword>
<protein>
    <recommendedName>
        <fullName evidence="3">Alkylmercury lyase</fullName>
    </recommendedName>
</protein>
<dbReference type="OrthoDB" id="7185309at2"/>
<dbReference type="SUPFAM" id="SSF160387">
    <property type="entry name" value="NosL/MerB-like"/>
    <property type="match status" value="1"/>
</dbReference>